<proteinExistence type="predicted"/>
<protein>
    <recommendedName>
        <fullName evidence="1">DUF362 domain-containing protein</fullName>
    </recommendedName>
</protein>
<comment type="caution">
    <text evidence="2">The sequence shown here is derived from an EMBL/GenBank/DDBJ whole genome shotgun (WGS) entry which is preliminary data.</text>
</comment>
<accession>X1BWU0</accession>
<sequence>MRAKKSDQNFSTKIKNLFDAAGIQKIITEGDLVALKIHFGTGGNQRHLEPQHIRAIADKVKETGGQPFVTDTTGIGLSAPRGTALGCLRHATLHGFTQEVLGAPLILILHPVSPFRPSATITG</sequence>
<dbReference type="AlphaFoldDB" id="X1BWU0"/>
<organism evidence="2">
    <name type="scientific">marine sediment metagenome</name>
    <dbReference type="NCBI Taxonomy" id="412755"/>
    <lineage>
        <taxon>unclassified sequences</taxon>
        <taxon>metagenomes</taxon>
        <taxon>ecological metagenomes</taxon>
    </lineage>
</organism>
<evidence type="ECO:0000259" key="1">
    <source>
        <dbReference type="Pfam" id="PF04015"/>
    </source>
</evidence>
<gene>
    <name evidence="2" type="ORF">S01H4_27405</name>
</gene>
<evidence type="ECO:0000313" key="2">
    <source>
        <dbReference type="EMBL" id="GAG76636.1"/>
    </source>
</evidence>
<dbReference type="InterPro" id="IPR007160">
    <property type="entry name" value="DUF362"/>
</dbReference>
<feature type="non-terminal residue" evidence="2">
    <location>
        <position position="123"/>
    </location>
</feature>
<feature type="domain" description="DUF362" evidence="1">
    <location>
        <begin position="33"/>
        <end position="108"/>
    </location>
</feature>
<reference evidence="2" key="1">
    <citation type="journal article" date="2014" name="Front. Microbiol.">
        <title>High frequency of phylogenetically diverse reductive dehalogenase-homologous genes in deep subseafloor sedimentary metagenomes.</title>
        <authorList>
            <person name="Kawai M."/>
            <person name="Futagami T."/>
            <person name="Toyoda A."/>
            <person name="Takaki Y."/>
            <person name="Nishi S."/>
            <person name="Hori S."/>
            <person name="Arai W."/>
            <person name="Tsubouchi T."/>
            <person name="Morono Y."/>
            <person name="Uchiyama I."/>
            <person name="Ito T."/>
            <person name="Fujiyama A."/>
            <person name="Inagaki F."/>
            <person name="Takami H."/>
        </authorList>
    </citation>
    <scope>NUCLEOTIDE SEQUENCE</scope>
    <source>
        <strain evidence="2">Expedition CK06-06</strain>
    </source>
</reference>
<dbReference type="EMBL" id="BART01013391">
    <property type="protein sequence ID" value="GAG76636.1"/>
    <property type="molecule type" value="Genomic_DNA"/>
</dbReference>
<name>X1BWU0_9ZZZZ</name>
<dbReference type="Pfam" id="PF04015">
    <property type="entry name" value="DUF362"/>
    <property type="match status" value="1"/>
</dbReference>